<dbReference type="WBParaSite" id="nRc.2.0.1.t23576-RA">
    <property type="protein sequence ID" value="nRc.2.0.1.t23576-RA"/>
    <property type="gene ID" value="nRc.2.0.1.g23576"/>
</dbReference>
<protein>
    <submittedName>
        <fullName evidence="2">Uncharacterized protein</fullName>
    </submittedName>
</protein>
<proteinExistence type="predicted"/>
<sequence length="67" mass="7779">MSPTDYETEISKNRKNRMHFGLKMGNENSEIRQPESLTSQHTSKRYFEANVIREILNGQKASLFTTS</sequence>
<organism evidence="1 2">
    <name type="scientific">Romanomermis culicivorax</name>
    <name type="common">Nematode worm</name>
    <dbReference type="NCBI Taxonomy" id="13658"/>
    <lineage>
        <taxon>Eukaryota</taxon>
        <taxon>Metazoa</taxon>
        <taxon>Ecdysozoa</taxon>
        <taxon>Nematoda</taxon>
        <taxon>Enoplea</taxon>
        <taxon>Dorylaimia</taxon>
        <taxon>Mermithida</taxon>
        <taxon>Mermithoidea</taxon>
        <taxon>Mermithidae</taxon>
        <taxon>Romanomermis</taxon>
    </lineage>
</organism>
<dbReference type="AlphaFoldDB" id="A0A915JD81"/>
<name>A0A915JD81_ROMCU</name>
<evidence type="ECO:0000313" key="2">
    <source>
        <dbReference type="WBParaSite" id="nRc.2.0.1.t23576-RA"/>
    </source>
</evidence>
<dbReference type="Proteomes" id="UP000887565">
    <property type="component" value="Unplaced"/>
</dbReference>
<reference evidence="2" key="1">
    <citation type="submission" date="2022-11" db="UniProtKB">
        <authorList>
            <consortium name="WormBaseParasite"/>
        </authorList>
    </citation>
    <scope>IDENTIFICATION</scope>
</reference>
<accession>A0A915JD81</accession>
<evidence type="ECO:0000313" key="1">
    <source>
        <dbReference type="Proteomes" id="UP000887565"/>
    </source>
</evidence>
<keyword evidence="1" id="KW-1185">Reference proteome</keyword>